<dbReference type="AlphaFoldDB" id="B7IFN5"/>
<evidence type="ECO:0000313" key="1">
    <source>
        <dbReference type="EMBL" id="ACJ74899.1"/>
    </source>
</evidence>
<dbReference type="KEGG" id="taf:THA_406"/>
<gene>
    <name evidence="1" type="ordered locus">THA_406</name>
</gene>
<name>B7IFN5_THEAB</name>
<proteinExistence type="predicted"/>
<dbReference type="HOGENOM" id="CLU_936683_0_0_0"/>
<evidence type="ECO:0000313" key="2">
    <source>
        <dbReference type="Proteomes" id="UP000002453"/>
    </source>
</evidence>
<keyword evidence="2" id="KW-1185">Reference proteome</keyword>
<protein>
    <submittedName>
        <fullName evidence="1">Uncharacterized protein</fullName>
    </submittedName>
</protein>
<sequence>MKKFLVLLVSLVVLGVVFADVTFSGGVDVSYTLESSPLKISDSVSLSWDRIEMTASGDGYYLRVIYDSSNSFAIDQAYMTFSFDPVTLYVGKKGYWLNPYAFTDGNSLTWNYSGVSWYYPKEYLGAKVSFDNGSVYMTLDPRYAEGSATPSVNVFGNVSFDPVSLGFIAQDNFKELGLGVTVNVAPVTASAAFGYSIENSTITALLVGVNGTFDPVSVLGEVDLTDFNAIVVNGIVNYTINDKMDAGLNAKYNLGDDKSFGTSAWFNYYYNDNITLTPSVSFDGEVITLNMNAHFDF</sequence>
<dbReference type="STRING" id="484019.THA_406"/>
<dbReference type="SUPFAM" id="SSF56935">
    <property type="entry name" value="Porins"/>
    <property type="match status" value="1"/>
</dbReference>
<accession>B7IFN5</accession>
<dbReference type="EMBL" id="CP001185">
    <property type="protein sequence ID" value="ACJ74899.1"/>
    <property type="molecule type" value="Genomic_DNA"/>
</dbReference>
<reference evidence="1 2" key="1">
    <citation type="journal article" date="2009" name="J. Bacteriol.">
        <title>The genome of Thermosipho africanus TCF52B: lateral genetic connections to the Firmicutes and Archaea.</title>
        <authorList>
            <person name="Nesboe C.L."/>
            <person name="Bapteste E."/>
            <person name="Curtis B."/>
            <person name="Dahle H."/>
            <person name="Lopez P."/>
            <person name="Macleod D."/>
            <person name="Dlutek M."/>
            <person name="Bowman S."/>
            <person name="Zhaxybayeva O."/>
            <person name="Birkeland N.-K."/>
            <person name="Doolittle W.F."/>
        </authorList>
    </citation>
    <scope>NUCLEOTIDE SEQUENCE [LARGE SCALE GENOMIC DNA]</scope>
    <source>
        <strain evidence="1 2">TCF52B</strain>
    </source>
</reference>
<organism evidence="1 2">
    <name type="scientific">Thermosipho africanus (strain TCF52B)</name>
    <dbReference type="NCBI Taxonomy" id="484019"/>
    <lineage>
        <taxon>Bacteria</taxon>
        <taxon>Thermotogati</taxon>
        <taxon>Thermotogota</taxon>
        <taxon>Thermotogae</taxon>
        <taxon>Thermotogales</taxon>
        <taxon>Fervidobacteriaceae</taxon>
        <taxon>Thermosipho</taxon>
    </lineage>
</organism>
<dbReference type="RefSeq" id="WP_012579554.1">
    <property type="nucleotide sequence ID" value="NC_011653.1"/>
</dbReference>
<dbReference type="Proteomes" id="UP000002453">
    <property type="component" value="Chromosome"/>
</dbReference>